<dbReference type="GO" id="GO:0004519">
    <property type="term" value="F:endonuclease activity"/>
    <property type="evidence" value="ECO:0007669"/>
    <property type="project" value="UniProtKB-KW"/>
</dbReference>
<evidence type="ECO:0000256" key="5">
    <source>
        <dbReference type="ARBA" id="ARBA00022801"/>
    </source>
</evidence>
<name>A0AAD7URW4_9FUNG</name>
<accession>A0AAD7URW4</accession>
<evidence type="ECO:0000256" key="7">
    <source>
        <dbReference type="SAM" id="MobiDB-lite"/>
    </source>
</evidence>
<sequence length="707" mass="80768">MTWFRAHGVRVDNTDASIVIPIKHGADSVILQGYQDSDQVVDAEAHVVFAVNVAQVSNAKENDMQGVQDPPLVPMRYEEEVENISGIDDKLDTQDLPPEFKELLQQYAHCFVEIGGLGRVQHVMHEIPLKDKTPIRSKPYRLTWEEEKYLREELGNLLELGLISPSDGQWTSPIFFVKKKDGKLRLVVDYRKLNSQTVKDAYPLPNIDDVLGSMGGARYFSTLDAASGYWQIPMSKDAAEKSGFVCPYGTFTWNVMSFGLTSAPSTFQRAMNYILAPFIGRFVYCFIDDIIIFSRNLQDHLDHLKQVFEACHQANLRLKMSKCKFAQDQVEYLGHIVSERGVSPSPRNVQKIQDMPPPRSVGDVRSFMGLTGYYRRFIPKYADLMAPVSDLLKKNKIFKWEEPQQEAFNQVKMYLVHYPTMAFPDQDQVQVLTTDASHLRLGAVLSQHPHGEPEKETVISYDSRILRGPETRYSAVHQEALAVCWAVHKYRHYLAGRHFILRTDNAAVSFVINNTKPSKLQRWAAFLQDFDFEVHHVPGRTNPADALSRLVTPDTPSMYHITVDAPDEVLRHVLLDEEADSDLIKEVIPARNQCALRDLEMLADVAMHVSNRERGTNEWFWVSELMDHDDEMDGSFLPYSPCEDEYETASESSNPDLSIQWRDLGRSSTLPDDKNQEPTPYDMPGPKLEHVDDDFITRLDHIFDEKI</sequence>
<reference evidence="9 10" key="1">
    <citation type="submission" date="2023-03" db="EMBL/GenBank/DDBJ databases">
        <title>Genome sequence of Lichtheimia ornata CBS 291.66.</title>
        <authorList>
            <person name="Mohabir J.T."/>
            <person name="Shea T.P."/>
            <person name="Kurbessoian T."/>
            <person name="Berby B."/>
            <person name="Fontaine J."/>
            <person name="Livny J."/>
            <person name="Gnirke A."/>
            <person name="Stajich J.E."/>
            <person name="Cuomo C.A."/>
        </authorList>
    </citation>
    <scope>NUCLEOTIDE SEQUENCE [LARGE SCALE GENOMIC DNA]</scope>
    <source>
        <strain evidence="9">CBS 291.66</strain>
    </source>
</reference>
<dbReference type="InterPro" id="IPR041373">
    <property type="entry name" value="RT_RNaseH"/>
</dbReference>
<proteinExistence type="predicted"/>
<keyword evidence="2" id="KW-0548">Nucleotidyltransferase</keyword>
<evidence type="ECO:0000256" key="3">
    <source>
        <dbReference type="ARBA" id="ARBA00022722"/>
    </source>
</evidence>
<comment type="caution">
    <text evidence="9">The sequence shown here is derived from an EMBL/GenBank/DDBJ whole genome shotgun (WGS) entry which is preliminary data.</text>
</comment>
<dbReference type="SUPFAM" id="SSF56672">
    <property type="entry name" value="DNA/RNA polymerases"/>
    <property type="match status" value="1"/>
</dbReference>
<dbReference type="GeneID" id="83219670"/>
<dbReference type="AlphaFoldDB" id="A0AAD7URW4"/>
<dbReference type="PANTHER" id="PTHR37984">
    <property type="entry name" value="PROTEIN CBG26694"/>
    <property type="match status" value="1"/>
</dbReference>
<dbReference type="Pfam" id="PF00078">
    <property type="entry name" value="RVT_1"/>
    <property type="match status" value="1"/>
</dbReference>
<dbReference type="PANTHER" id="PTHR37984:SF5">
    <property type="entry name" value="PROTEIN NYNRIN-LIKE"/>
    <property type="match status" value="1"/>
</dbReference>
<dbReference type="InterPro" id="IPR000477">
    <property type="entry name" value="RT_dom"/>
</dbReference>
<dbReference type="RefSeq" id="XP_058337019.1">
    <property type="nucleotide sequence ID" value="XM_058492229.1"/>
</dbReference>
<dbReference type="CDD" id="cd01647">
    <property type="entry name" value="RT_LTR"/>
    <property type="match status" value="1"/>
</dbReference>
<dbReference type="FunFam" id="3.30.70.270:FF:000026">
    <property type="entry name" value="Transposon Ty3-G Gag-Pol polyprotein"/>
    <property type="match status" value="1"/>
</dbReference>
<keyword evidence="5" id="KW-0378">Hydrolase</keyword>
<dbReference type="Gene3D" id="3.30.70.270">
    <property type="match status" value="2"/>
</dbReference>
<keyword evidence="1" id="KW-0808">Transferase</keyword>
<dbReference type="PROSITE" id="PS50878">
    <property type="entry name" value="RT_POL"/>
    <property type="match status" value="1"/>
</dbReference>
<evidence type="ECO:0000259" key="8">
    <source>
        <dbReference type="PROSITE" id="PS50878"/>
    </source>
</evidence>
<dbReference type="InterPro" id="IPR050951">
    <property type="entry name" value="Retrovirus_Pol_polyprotein"/>
</dbReference>
<dbReference type="GO" id="GO:0003964">
    <property type="term" value="F:RNA-directed DNA polymerase activity"/>
    <property type="evidence" value="ECO:0007669"/>
    <property type="project" value="UniProtKB-KW"/>
</dbReference>
<evidence type="ECO:0000256" key="2">
    <source>
        <dbReference type="ARBA" id="ARBA00022695"/>
    </source>
</evidence>
<keyword evidence="6" id="KW-0695">RNA-directed DNA polymerase</keyword>
<feature type="region of interest" description="Disordered" evidence="7">
    <location>
        <begin position="665"/>
        <end position="689"/>
    </location>
</feature>
<dbReference type="InterPro" id="IPR043128">
    <property type="entry name" value="Rev_trsase/Diguanyl_cyclase"/>
</dbReference>
<evidence type="ECO:0000313" key="10">
    <source>
        <dbReference type="Proteomes" id="UP001234581"/>
    </source>
</evidence>
<evidence type="ECO:0000313" key="9">
    <source>
        <dbReference type="EMBL" id="KAJ8652105.1"/>
    </source>
</evidence>
<keyword evidence="3" id="KW-0540">Nuclease</keyword>
<dbReference type="GO" id="GO:0016787">
    <property type="term" value="F:hydrolase activity"/>
    <property type="evidence" value="ECO:0007669"/>
    <property type="project" value="UniProtKB-KW"/>
</dbReference>
<dbReference type="Pfam" id="PF17917">
    <property type="entry name" value="RT_RNaseH"/>
    <property type="match status" value="1"/>
</dbReference>
<keyword evidence="10" id="KW-1185">Reference proteome</keyword>
<keyword evidence="4" id="KW-0255">Endonuclease</keyword>
<organism evidence="9 10">
    <name type="scientific">Lichtheimia ornata</name>
    <dbReference type="NCBI Taxonomy" id="688661"/>
    <lineage>
        <taxon>Eukaryota</taxon>
        <taxon>Fungi</taxon>
        <taxon>Fungi incertae sedis</taxon>
        <taxon>Mucoromycota</taxon>
        <taxon>Mucoromycotina</taxon>
        <taxon>Mucoromycetes</taxon>
        <taxon>Mucorales</taxon>
        <taxon>Lichtheimiaceae</taxon>
        <taxon>Lichtheimia</taxon>
    </lineage>
</organism>
<dbReference type="CDD" id="cd09274">
    <property type="entry name" value="RNase_HI_RT_Ty3"/>
    <property type="match status" value="1"/>
</dbReference>
<dbReference type="EMBL" id="JARTCD010000119">
    <property type="protein sequence ID" value="KAJ8652105.1"/>
    <property type="molecule type" value="Genomic_DNA"/>
</dbReference>
<feature type="domain" description="Reverse transcriptase" evidence="8">
    <location>
        <begin position="158"/>
        <end position="337"/>
    </location>
</feature>
<dbReference type="Proteomes" id="UP001234581">
    <property type="component" value="Unassembled WGS sequence"/>
</dbReference>
<protein>
    <recommendedName>
        <fullName evidence="8">Reverse transcriptase domain-containing protein</fullName>
    </recommendedName>
</protein>
<evidence type="ECO:0000256" key="1">
    <source>
        <dbReference type="ARBA" id="ARBA00022679"/>
    </source>
</evidence>
<evidence type="ECO:0000256" key="6">
    <source>
        <dbReference type="ARBA" id="ARBA00022918"/>
    </source>
</evidence>
<dbReference type="Gene3D" id="3.10.10.10">
    <property type="entry name" value="HIV Type 1 Reverse Transcriptase, subunit A, domain 1"/>
    <property type="match status" value="1"/>
</dbReference>
<evidence type="ECO:0000256" key="4">
    <source>
        <dbReference type="ARBA" id="ARBA00022759"/>
    </source>
</evidence>
<dbReference type="InterPro" id="IPR043502">
    <property type="entry name" value="DNA/RNA_pol_sf"/>
</dbReference>
<gene>
    <name evidence="9" type="ORF">O0I10_012295</name>
</gene>